<feature type="region of interest" description="Disordered" evidence="1">
    <location>
        <begin position="207"/>
        <end position="226"/>
    </location>
</feature>
<keyword evidence="3" id="KW-1185">Reference proteome</keyword>
<evidence type="ECO:0000313" key="2">
    <source>
        <dbReference type="EMBL" id="OEU18559.1"/>
    </source>
</evidence>
<protein>
    <submittedName>
        <fullName evidence="2">Uncharacterized protein</fullName>
    </submittedName>
</protein>
<proteinExistence type="predicted"/>
<dbReference type="AlphaFoldDB" id="A0A1E7FK55"/>
<sequence length="226" mass="25516">MAEQSDTATTTSPSPEAVTLAVTWLKLWNEKLDTTFGNVISLRPKPRARYWRFLVNSIENPKVKDASNPVIQLFVVVGIAIHANRGFLPPSASEKMYKSLGVNFVSGSSPATGKDIIDDKKIPEAISRSIDRFVAIDSINKVSNGTRKFLIDYVYKVLKLNNGSIRSWVHGEGSELKYWKKDFNDFAEVLAVKLNLTMDERARVENEVKRNQDEKADNNRKFYTTS</sequence>
<dbReference type="Proteomes" id="UP000095751">
    <property type="component" value="Unassembled WGS sequence"/>
</dbReference>
<reference evidence="2 3" key="1">
    <citation type="submission" date="2016-09" db="EMBL/GenBank/DDBJ databases">
        <title>Extensive genetic diversity and differential bi-allelic expression allows diatom success in the polar Southern Ocean.</title>
        <authorList>
            <consortium name="DOE Joint Genome Institute"/>
            <person name="Mock T."/>
            <person name="Otillar R.P."/>
            <person name="Strauss J."/>
            <person name="Dupont C."/>
            <person name="Frickenhaus S."/>
            <person name="Maumus F."/>
            <person name="Mcmullan M."/>
            <person name="Sanges R."/>
            <person name="Schmutz J."/>
            <person name="Toseland A."/>
            <person name="Valas R."/>
            <person name="Veluchamy A."/>
            <person name="Ward B.J."/>
            <person name="Allen A."/>
            <person name="Barry K."/>
            <person name="Falciatore A."/>
            <person name="Ferrante M."/>
            <person name="Fortunato A.E."/>
            <person name="Gloeckner G."/>
            <person name="Gruber A."/>
            <person name="Hipkin R."/>
            <person name="Janech M."/>
            <person name="Kroth P."/>
            <person name="Leese F."/>
            <person name="Lindquist E."/>
            <person name="Lyon B.R."/>
            <person name="Martin J."/>
            <person name="Mayer C."/>
            <person name="Parker M."/>
            <person name="Quesneville H."/>
            <person name="Raymond J."/>
            <person name="Uhlig C."/>
            <person name="Valentin K.U."/>
            <person name="Worden A.Z."/>
            <person name="Armbrust E.V."/>
            <person name="Bowler C."/>
            <person name="Green B."/>
            <person name="Moulton V."/>
            <person name="Van Oosterhout C."/>
            <person name="Grigoriev I."/>
        </authorList>
    </citation>
    <scope>NUCLEOTIDE SEQUENCE [LARGE SCALE GENOMIC DNA]</scope>
    <source>
        <strain evidence="2 3">CCMP1102</strain>
    </source>
</reference>
<feature type="compositionally biased region" description="Basic and acidic residues" evidence="1">
    <location>
        <begin position="207"/>
        <end position="220"/>
    </location>
</feature>
<dbReference type="InParanoid" id="A0A1E7FK55"/>
<accession>A0A1E7FK55</accession>
<dbReference type="EMBL" id="KV784356">
    <property type="protein sequence ID" value="OEU18559.1"/>
    <property type="molecule type" value="Genomic_DNA"/>
</dbReference>
<organism evidence="2 3">
    <name type="scientific">Fragilariopsis cylindrus CCMP1102</name>
    <dbReference type="NCBI Taxonomy" id="635003"/>
    <lineage>
        <taxon>Eukaryota</taxon>
        <taxon>Sar</taxon>
        <taxon>Stramenopiles</taxon>
        <taxon>Ochrophyta</taxon>
        <taxon>Bacillariophyta</taxon>
        <taxon>Bacillariophyceae</taxon>
        <taxon>Bacillariophycidae</taxon>
        <taxon>Bacillariales</taxon>
        <taxon>Bacillariaceae</taxon>
        <taxon>Fragilariopsis</taxon>
    </lineage>
</organism>
<gene>
    <name evidence="2" type="ORF">FRACYDRAFT_236836</name>
</gene>
<name>A0A1E7FK55_9STRA</name>
<evidence type="ECO:0000313" key="3">
    <source>
        <dbReference type="Proteomes" id="UP000095751"/>
    </source>
</evidence>
<dbReference type="KEGG" id="fcy:FRACYDRAFT_236836"/>
<evidence type="ECO:0000256" key="1">
    <source>
        <dbReference type="SAM" id="MobiDB-lite"/>
    </source>
</evidence>